<dbReference type="InterPro" id="IPR035421">
    <property type="entry name" value="Terminase_6C"/>
</dbReference>
<dbReference type="AlphaFoldDB" id="E8T327"/>
<dbReference type="OrthoDB" id="9768556at2"/>
<dbReference type="KEGG" id="tam:Theam_0058"/>
<dbReference type="HOGENOM" id="CLU_030701_1_0_0"/>
<evidence type="ECO:0000259" key="2">
    <source>
        <dbReference type="Pfam" id="PF17289"/>
    </source>
</evidence>
<dbReference type="Pfam" id="PF03237">
    <property type="entry name" value="Terminase_6N"/>
    <property type="match status" value="1"/>
</dbReference>
<dbReference type="Proteomes" id="UP000006362">
    <property type="component" value="Chromosome"/>
</dbReference>
<proteinExistence type="predicted"/>
<keyword evidence="1" id="KW-1188">Viral release from host cell</keyword>
<feature type="domain" description="Terminase large subunit gp17-like C-terminal" evidence="2">
    <location>
        <begin position="252"/>
        <end position="401"/>
    </location>
</feature>
<accession>E8T327</accession>
<reference evidence="3" key="1">
    <citation type="submission" date="2011-01" db="EMBL/GenBank/DDBJ databases">
        <title>Complete sequence of chromosome of Thermovibrio ammonificans HB-1.</title>
        <authorList>
            <consortium name="US DOE Joint Genome Institute"/>
            <person name="Lucas S."/>
            <person name="Copeland A."/>
            <person name="Lapidus A."/>
            <person name="Cheng J.-F."/>
            <person name="Goodwin L."/>
            <person name="Pitluck S."/>
            <person name="Davenport K."/>
            <person name="Detter J.C."/>
            <person name="Han C."/>
            <person name="Tapia R."/>
            <person name="Land M."/>
            <person name="Hauser L."/>
            <person name="Kyrpides N."/>
            <person name="Ivanova N."/>
            <person name="Ovchinnikova G."/>
            <person name="Vetriani C."/>
            <person name="Woyke T."/>
        </authorList>
    </citation>
    <scope>NUCLEOTIDE SEQUENCE [LARGE SCALE GENOMIC DNA]</scope>
    <source>
        <strain evidence="3">HB-1</strain>
    </source>
</reference>
<evidence type="ECO:0000256" key="1">
    <source>
        <dbReference type="ARBA" id="ARBA00022612"/>
    </source>
</evidence>
<dbReference type="Gene3D" id="3.40.50.300">
    <property type="entry name" value="P-loop containing nucleotide triphosphate hydrolases"/>
    <property type="match status" value="1"/>
</dbReference>
<name>E8T327_THEA1</name>
<organism evidence="3 4">
    <name type="scientific">Thermovibrio ammonificans (strain DSM 15698 / JCM 12110 / HB-1)</name>
    <dbReference type="NCBI Taxonomy" id="648996"/>
    <lineage>
        <taxon>Bacteria</taxon>
        <taxon>Pseudomonadati</taxon>
        <taxon>Aquificota</taxon>
        <taxon>Aquificia</taxon>
        <taxon>Desulfurobacteriales</taxon>
        <taxon>Desulfurobacteriaceae</taxon>
        <taxon>Thermovibrio</taxon>
    </lineage>
</organism>
<evidence type="ECO:0000313" key="3">
    <source>
        <dbReference type="EMBL" id="ADU96032.1"/>
    </source>
</evidence>
<dbReference type="SUPFAM" id="SSF52540">
    <property type="entry name" value="P-loop containing nucleoside triphosphate hydrolases"/>
    <property type="match status" value="1"/>
</dbReference>
<protein>
    <recommendedName>
        <fullName evidence="2">Terminase large subunit gp17-like C-terminal domain-containing protein</fullName>
    </recommendedName>
</protein>
<keyword evidence="4" id="KW-1185">Reference proteome</keyword>
<dbReference type="InterPro" id="IPR027417">
    <property type="entry name" value="P-loop_NTPase"/>
</dbReference>
<sequence>MAILLPYQIEIVKGIDSHKFSVIKMARQTGKSFVVSYWATRRATTKPNHAIVVVSPTERQSKLFVDKVKLHIKAMRLTGVKFFEDTELKKLEVNFPNGSQIIALPANPDGIRGFSGDVIMDEVAFFKNWQEVYRAVFPIITRKKDYKLVAISTPFGKNDLFYYLWSISENNPKWFRYSLNIFEAVAKGLKVDVEELRAGIKNEDAWRTEYLVEFIDEADAVLPYELIQKCEMPKEELLVEDIKELKGELYCGVDVGRRKDLTVITLLEKLGDVLYVRRIEELSKKPFREQLELISHYAHYARRLAIDETGLGMQLAEELKERFGSKVIPVYFSAKNKEELAEKLRAKFQDRLIRVPADPDLREDLHSVRKTVTNAGNVRYEGSTQESHADRFWSLALAVHAATQKRGGFFFKPLKLKFI</sequence>
<gene>
    <name evidence="3" type="ordered locus">Theam_0058</name>
</gene>
<dbReference type="Gene3D" id="3.30.420.240">
    <property type="match status" value="1"/>
</dbReference>
<evidence type="ECO:0000313" key="4">
    <source>
        <dbReference type="Proteomes" id="UP000006362"/>
    </source>
</evidence>
<dbReference type="eggNOG" id="COG4373">
    <property type="taxonomic scope" value="Bacteria"/>
</dbReference>
<dbReference type="STRING" id="648996.Theam_0058"/>
<dbReference type="RefSeq" id="WP_013536818.1">
    <property type="nucleotide sequence ID" value="NC_014926.1"/>
</dbReference>
<dbReference type="Pfam" id="PF17289">
    <property type="entry name" value="Terminase_6C"/>
    <property type="match status" value="1"/>
</dbReference>
<dbReference type="EMBL" id="CP002444">
    <property type="protein sequence ID" value="ADU96032.1"/>
    <property type="molecule type" value="Genomic_DNA"/>
</dbReference>